<gene>
    <name evidence="2" type="primary">LOC112466778</name>
</gene>
<dbReference type="Proteomes" id="UP000504618">
    <property type="component" value="Unplaced"/>
</dbReference>
<organism evidence="1 2">
    <name type="scientific">Temnothorax curvispinosus</name>
    <dbReference type="NCBI Taxonomy" id="300111"/>
    <lineage>
        <taxon>Eukaryota</taxon>
        <taxon>Metazoa</taxon>
        <taxon>Ecdysozoa</taxon>
        <taxon>Arthropoda</taxon>
        <taxon>Hexapoda</taxon>
        <taxon>Insecta</taxon>
        <taxon>Pterygota</taxon>
        <taxon>Neoptera</taxon>
        <taxon>Endopterygota</taxon>
        <taxon>Hymenoptera</taxon>
        <taxon>Apocrita</taxon>
        <taxon>Aculeata</taxon>
        <taxon>Formicoidea</taxon>
        <taxon>Formicidae</taxon>
        <taxon>Myrmicinae</taxon>
        <taxon>Temnothorax</taxon>
    </lineage>
</organism>
<evidence type="ECO:0000313" key="1">
    <source>
        <dbReference type="Proteomes" id="UP000504618"/>
    </source>
</evidence>
<accession>A0A6J1RDI8</accession>
<dbReference type="GeneID" id="112466778"/>
<dbReference type="RefSeq" id="XP_024890855.1">
    <property type="nucleotide sequence ID" value="XM_025035087.1"/>
</dbReference>
<protein>
    <submittedName>
        <fullName evidence="2">Uncharacterized protein LOC112466778</fullName>
    </submittedName>
</protein>
<evidence type="ECO:0000313" key="2">
    <source>
        <dbReference type="RefSeq" id="XP_024890855.1"/>
    </source>
</evidence>
<name>A0A6J1RDI8_9HYME</name>
<dbReference type="OrthoDB" id="7534596at2759"/>
<sequence length="192" mass="20826">MVGGGTSPSTFVGNASKTDDGNICSTGITNSDSSNDNINVVNYSQSTTAVTENITHTPSNRITSSCGTRKKSQDFAKEDMSSMDVNVDVDPAHCTEIGNCEIFLNNCLTPLKRRKDAHCSSKKKRLDFNDSIDSTIAIHELPVPAITSAICDSAPPMIPDPRYVGDIRSPHLATPRRAMRAMNLARRTIMHQ</sequence>
<keyword evidence="1" id="KW-1185">Reference proteome</keyword>
<reference evidence="2" key="1">
    <citation type="submission" date="2025-08" db="UniProtKB">
        <authorList>
            <consortium name="RefSeq"/>
        </authorList>
    </citation>
    <scope>IDENTIFICATION</scope>
    <source>
        <tissue evidence="2">Whole body</tissue>
    </source>
</reference>
<dbReference type="AlphaFoldDB" id="A0A6J1RDI8"/>
<proteinExistence type="predicted"/>